<evidence type="ECO:0000313" key="3">
    <source>
        <dbReference type="Proteomes" id="UP001151699"/>
    </source>
</evidence>
<dbReference type="AlphaFoldDB" id="A0A9Q0N754"/>
<feature type="chain" id="PRO_5040172481" evidence="1">
    <location>
        <begin position="21"/>
        <end position="74"/>
    </location>
</feature>
<keyword evidence="1" id="KW-0732">Signal</keyword>
<protein>
    <submittedName>
        <fullName evidence="2">Uncharacterized protein</fullName>
    </submittedName>
</protein>
<accession>A0A9Q0N754</accession>
<reference evidence="2" key="1">
    <citation type="submission" date="2022-07" db="EMBL/GenBank/DDBJ databases">
        <authorList>
            <person name="Trinca V."/>
            <person name="Uliana J.V.C."/>
            <person name="Torres T.T."/>
            <person name="Ward R.J."/>
            <person name="Monesi N."/>
        </authorList>
    </citation>
    <scope>NUCLEOTIDE SEQUENCE</scope>
    <source>
        <strain evidence="2">HSMRA1968</strain>
        <tissue evidence="2">Whole embryos</tissue>
    </source>
</reference>
<feature type="signal peptide" evidence="1">
    <location>
        <begin position="1"/>
        <end position="20"/>
    </location>
</feature>
<sequence length="74" mass="8461">MKSLIFLFFIVFAFLVSVNADYEVVVIKENPKVVQDAHGTFYVENYPDDCLQDAGCLHISELPKDTKYSKCSYC</sequence>
<name>A0A9Q0N754_9DIPT</name>
<organism evidence="2 3">
    <name type="scientific">Pseudolycoriella hygida</name>
    <dbReference type="NCBI Taxonomy" id="35572"/>
    <lineage>
        <taxon>Eukaryota</taxon>
        <taxon>Metazoa</taxon>
        <taxon>Ecdysozoa</taxon>
        <taxon>Arthropoda</taxon>
        <taxon>Hexapoda</taxon>
        <taxon>Insecta</taxon>
        <taxon>Pterygota</taxon>
        <taxon>Neoptera</taxon>
        <taxon>Endopterygota</taxon>
        <taxon>Diptera</taxon>
        <taxon>Nematocera</taxon>
        <taxon>Sciaroidea</taxon>
        <taxon>Sciaridae</taxon>
        <taxon>Pseudolycoriella</taxon>
    </lineage>
</organism>
<dbReference type="EMBL" id="WJQU01000002">
    <property type="protein sequence ID" value="KAJ6643899.1"/>
    <property type="molecule type" value="Genomic_DNA"/>
</dbReference>
<evidence type="ECO:0000313" key="2">
    <source>
        <dbReference type="EMBL" id="KAJ6643899.1"/>
    </source>
</evidence>
<comment type="caution">
    <text evidence="2">The sequence shown here is derived from an EMBL/GenBank/DDBJ whole genome shotgun (WGS) entry which is preliminary data.</text>
</comment>
<proteinExistence type="predicted"/>
<keyword evidence="3" id="KW-1185">Reference proteome</keyword>
<dbReference type="Proteomes" id="UP001151699">
    <property type="component" value="Chromosome B"/>
</dbReference>
<gene>
    <name evidence="2" type="ORF">Bhyg_08864</name>
</gene>
<evidence type="ECO:0000256" key="1">
    <source>
        <dbReference type="SAM" id="SignalP"/>
    </source>
</evidence>